<evidence type="ECO:0000313" key="3">
    <source>
        <dbReference type="Proteomes" id="UP000576393"/>
    </source>
</evidence>
<organism evidence="2 3">
    <name type="scientific">Streptosporangium sandarakinum</name>
    <dbReference type="NCBI Taxonomy" id="1260955"/>
    <lineage>
        <taxon>Bacteria</taxon>
        <taxon>Bacillati</taxon>
        <taxon>Actinomycetota</taxon>
        <taxon>Actinomycetes</taxon>
        <taxon>Streptosporangiales</taxon>
        <taxon>Streptosporangiaceae</taxon>
        <taxon>Streptosporangium</taxon>
    </lineage>
</organism>
<dbReference type="Proteomes" id="UP000576393">
    <property type="component" value="Unassembled WGS sequence"/>
</dbReference>
<accession>A0A852VC32</accession>
<dbReference type="AlphaFoldDB" id="A0A852VC32"/>
<gene>
    <name evidence="2" type="ORF">HDA43_006856</name>
</gene>
<keyword evidence="3" id="KW-1185">Reference proteome</keyword>
<protein>
    <submittedName>
        <fullName evidence="2">Uncharacterized protein</fullName>
    </submittedName>
</protein>
<dbReference type="EMBL" id="JACCCO010000004">
    <property type="protein sequence ID" value="NYF44614.1"/>
    <property type="molecule type" value="Genomic_DNA"/>
</dbReference>
<evidence type="ECO:0000256" key="1">
    <source>
        <dbReference type="SAM" id="MobiDB-lite"/>
    </source>
</evidence>
<reference evidence="2 3" key="1">
    <citation type="submission" date="2020-07" db="EMBL/GenBank/DDBJ databases">
        <title>Sequencing the genomes of 1000 actinobacteria strains.</title>
        <authorList>
            <person name="Klenk H.-P."/>
        </authorList>
    </citation>
    <scope>NUCLEOTIDE SEQUENCE [LARGE SCALE GENOMIC DNA]</scope>
    <source>
        <strain evidence="2 3">DSM 45763</strain>
    </source>
</reference>
<name>A0A852VC32_9ACTN</name>
<feature type="compositionally biased region" description="Basic and acidic residues" evidence="1">
    <location>
        <begin position="58"/>
        <end position="70"/>
    </location>
</feature>
<feature type="region of interest" description="Disordered" evidence="1">
    <location>
        <begin position="39"/>
        <end position="70"/>
    </location>
</feature>
<comment type="caution">
    <text evidence="2">The sequence shown here is derived from an EMBL/GenBank/DDBJ whole genome shotgun (WGS) entry which is preliminary data.</text>
</comment>
<proteinExistence type="predicted"/>
<dbReference type="RefSeq" id="WP_179829073.1">
    <property type="nucleotide sequence ID" value="NZ_JACCCO010000004.1"/>
</dbReference>
<sequence>MSTYEKQMPIHRVRCDATGCNAEFEARYKFDRRYPELTRQEASRAGWDVPPPRGKGSRSKEDFCPEHRRR</sequence>
<evidence type="ECO:0000313" key="2">
    <source>
        <dbReference type="EMBL" id="NYF44614.1"/>
    </source>
</evidence>